<comment type="function">
    <text evidence="4 5">Cell division protein that is part of the divisome complex and is recruited early to the Z-ring. Probably stimulates Z-ring formation, perhaps through the cross-linking of FtsZ protofilaments. Its function overlaps with FtsA.</text>
</comment>
<evidence type="ECO:0000313" key="8">
    <source>
        <dbReference type="Proteomes" id="UP001227831"/>
    </source>
</evidence>
<comment type="subunit">
    <text evidence="5">Homodimer. Interacts with FtsZ.</text>
</comment>
<evidence type="ECO:0000256" key="1">
    <source>
        <dbReference type="ARBA" id="ARBA00022618"/>
    </source>
</evidence>
<dbReference type="GO" id="GO:0051301">
    <property type="term" value="P:cell division"/>
    <property type="evidence" value="ECO:0007669"/>
    <property type="project" value="UniProtKB-KW"/>
</dbReference>
<dbReference type="InterPro" id="IPR038594">
    <property type="entry name" value="SepF-like_sf"/>
</dbReference>
<dbReference type="PANTHER" id="PTHR35798:SF1">
    <property type="entry name" value="CELL DIVISION PROTEIN SEPF"/>
    <property type="match status" value="1"/>
</dbReference>
<evidence type="ECO:0000256" key="5">
    <source>
        <dbReference type="HAMAP-Rule" id="MF_01197"/>
    </source>
</evidence>
<organism evidence="7 8">
    <name type="scientific">Lactiplantibacillus brownii</name>
    <dbReference type="NCBI Taxonomy" id="3069269"/>
    <lineage>
        <taxon>Bacteria</taxon>
        <taxon>Bacillati</taxon>
        <taxon>Bacillota</taxon>
        <taxon>Bacilli</taxon>
        <taxon>Lactobacillales</taxon>
        <taxon>Lactobacillaceae</taxon>
        <taxon>Lactiplantibacillus</taxon>
    </lineage>
</organism>
<dbReference type="InterPro" id="IPR023052">
    <property type="entry name" value="Cell_div_SepF"/>
</dbReference>
<feature type="region of interest" description="Disordered" evidence="6">
    <location>
        <begin position="21"/>
        <end position="49"/>
    </location>
</feature>
<feature type="compositionally biased region" description="Low complexity" evidence="6">
    <location>
        <begin position="22"/>
        <end position="45"/>
    </location>
</feature>
<evidence type="ECO:0000256" key="2">
    <source>
        <dbReference type="ARBA" id="ARBA00023210"/>
    </source>
</evidence>
<evidence type="ECO:0000256" key="4">
    <source>
        <dbReference type="ARBA" id="ARBA00044936"/>
    </source>
</evidence>
<evidence type="ECO:0000256" key="3">
    <source>
        <dbReference type="ARBA" id="ARBA00023306"/>
    </source>
</evidence>
<protein>
    <recommendedName>
        <fullName evidence="5">Cell division protein SepF</fullName>
    </recommendedName>
</protein>
<dbReference type="Proteomes" id="UP001227831">
    <property type="component" value="Unassembled WGS sequence"/>
</dbReference>
<accession>A0ABU1A9G9</accession>
<evidence type="ECO:0000256" key="6">
    <source>
        <dbReference type="SAM" id="MobiDB-lite"/>
    </source>
</evidence>
<reference evidence="7 8" key="1">
    <citation type="journal article" date="2023" name="Int. J. Syst. Evol. Microbiol.">
        <title>Lactiplantibacillus brownii sp. nov., a novel psychrotolerant species isolated from sauerkraut.</title>
        <authorList>
            <person name="Heng Y.C."/>
            <person name="Silvaraju S."/>
            <person name="Lee J.K.Y."/>
            <person name="Kittelmann S."/>
        </authorList>
    </citation>
    <scope>NUCLEOTIDE SEQUENCE [LARGE SCALE GENOMIC DNA]</scope>
    <source>
        <strain evidence="7 8">WILCCON 0030</strain>
    </source>
</reference>
<dbReference type="Gene3D" id="3.30.110.150">
    <property type="entry name" value="SepF-like protein"/>
    <property type="match status" value="1"/>
</dbReference>
<name>A0ABU1A9G9_9LACO</name>
<proteinExistence type="inferred from homology"/>
<evidence type="ECO:0000313" key="7">
    <source>
        <dbReference type="EMBL" id="MDQ7937626.1"/>
    </source>
</evidence>
<dbReference type="PANTHER" id="PTHR35798">
    <property type="entry name" value="CELL DIVISION PROTEIN SEPF"/>
    <property type="match status" value="1"/>
</dbReference>
<dbReference type="Pfam" id="PF04472">
    <property type="entry name" value="SepF"/>
    <property type="match status" value="1"/>
</dbReference>
<dbReference type="EMBL" id="JAVCWF010000001">
    <property type="protein sequence ID" value="MDQ7937626.1"/>
    <property type="molecule type" value="Genomic_DNA"/>
</dbReference>
<comment type="caution">
    <text evidence="7">The sequence shown here is derived from an EMBL/GenBank/DDBJ whole genome shotgun (WGS) entry which is preliminary data.</text>
</comment>
<keyword evidence="3 5" id="KW-0131">Cell cycle</keyword>
<comment type="subcellular location">
    <subcellularLocation>
        <location evidence="5">Cytoplasm</location>
    </subcellularLocation>
    <text evidence="5">Localizes to the division site, in a FtsZ-dependent manner.</text>
</comment>
<keyword evidence="1 5" id="KW-0132">Cell division</keyword>
<keyword evidence="8" id="KW-1185">Reference proteome</keyword>
<sequence>MAGRFSLSNFFGVGDDEAYDDAANAPQPNRTAATANNATTTASTPKVVPMQGGKSVNSKIALFEPRIYSDVKEIAAQLLKNQAVIINFDHVDDAMARRIVDFLTGTVYAINGEIERIGDEIFLCIPENYEVSGSTTAQFNPNSL</sequence>
<keyword evidence="5" id="KW-0963">Cytoplasm</keyword>
<dbReference type="InterPro" id="IPR007561">
    <property type="entry name" value="Cell_div_SepF/SepF-rel"/>
</dbReference>
<comment type="similarity">
    <text evidence="5">Belongs to the SepF family.</text>
</comment>
<dbReference type="RefSeq" id="WP_308703359.1">
    <property type="nucleotide sequence ID" value="NZ_AP027463.1"/>
</dbReference>
<gene>
    <name evidence="5 7" type="primary">sepF</name>
    <name evidence="7" type="ORF">RA086_08275</name>
</gene>
<dbReference type="HAMAP" id="MF_01197">
    <property type="entry name" value="SepF"/>
    <property type="match status" value="1"/>
</dbReference>
<keyword evidence="2 5" id="KW-0717">Septation</keyword>